<dbReference type="Pfam" id="PF06985">
    <property type="entry name" value="HET"/>
    <property type="match status" value="1"/>
</dbReference>
<evidence type="ECO:0000256" key="1">
    <source>
        <dbReference type="SAM" id="MobiDB-lite"/>
    </source>
</evidence>
<keyword evidence="4" id="KW-1185">Reference proteome</keyword>
<feature type="compositionally biased region" description="Polar residues" evidence="1">
    <location>
        <begin position="504"/>
        <end position="518"/>
    </location>
</feature>
<organism evidence="3 4">
    <name type="scientific">Fusarium coffeatum</name>
    <dbReference type="NCBI Taxonomy" id="231269"/>
    <lineage>
        <taxon>Eukaryota</taxon>
        <taxon>Fungi</taxon>
        <taxon>Dikarya</taxon>
        <taxon>Ascomycota</taxon>
        <taxon>Pezizomycotina</taxon>
        <taxon>Sordariomycetes</taxon>
        <taxon>Hypocreomycetidae</taxon>
        <taxon>Hypocreales</taxon>
        <taxon>Nectriaceae</taxon>
        <taxon>Fusarium</taxon>
        <taxon>Fusarium incarnatum-equiseti species complex</taxon>
    </lineage>
</organism>
<dbReference type="AlphaFoldDB" id="A0A366RJH2"/>
<dbReference type="OrthoDB" id="270167at2759"/>
<dbReference type="Proteomes" id="UP000253153">
    <property type="component" value="Unassembled WGS sequence"/>
</dbReference>
<evidence type="ECO:0000259" key="2">
    <source>
        <dbReference type="Pfam" id="PF06985"/>
    </source>
</evidence>
<proteinExistence type="predicted"/>
<dbReference type="EMBL" id="QKXC01000142">
    <property type="protein sequence ID" value="RBR16520.1"/>
    <property type="molecule type" value="Genomic_DNA"/>
</dbReference>
<evidence type="ECO:0000313" key="3">
    <source>
        <dbReference type="EMBL" id="RBR16520.1"/>
    </source>
</evidence>
<dbReference type="InterPro" id="IPR010730">
    <property type="entry name" value="HET"/>
</dbReference>
<dbReference type="GeneID" id="41996367"/>
<dbReference type="PANTHER" id="PTHR24148">
    <property type="entry name" value="ANKYRIN REPEAT DOMAIN-CONTAINING PROTEIN 39 HOMOLOG-RELATED"/>
    <property type="match status" value="1"/>
</dbReference>
<accession>A0A366RJH2</accession>
<reference evidence="3 4" key="1">
    <citation type="submission" date="2018-06" db="EMBL/GenBank/DDBJ databases">
        <title>Fusarium incarnatum-equiseti species complex species 28.</title>
        <authorList>
            <person name="Gardiner D.M."/>
        </authorList>
    </citation>
    <scope>NUCLEOTIDE SEQUENCE [LARGE SCALE GENOMIC DNA]</scope>
    <source>
        <strain evidence="3 4">FIESC_28</strain>
    </source>
</reference>
<feature type="region of interest" description="Disordered" evidence="1">
    <location>
        <begin position="498"/>
        <end position="518"/>
    </location>
</feature>
<name>A0A366RJH2_9HYPO</name>
<evidence type="ECO:0000313" key="4">
    <source>
        <dbReference type="Proteomes" id="UP000253153"/>
    </source>
</evidence>
<comment type="caution">
    <text evidence="3">The sequence shown here is derived from an EMBL/GenBank/DDBJ whole genome shotgun (WGS) entry which is preliminary data.</text>
</comment>
<feature type="domain" description="Heterokaryon incompatibility" evidence="2">
    <location>
        <begin position="111"/>
        <end position="278"/>
    </location>
</feature>
<dbReference type="RefSeq" id="XP_031014874.1">
    <property type="nucleotide sequence ID" value="XM_031161071.1"/>
</dbReference>
<dbReference type="PANTHER" id="PTHR24148:SF73">
    <property type="entry name" value="HET DOMAIN PROTEIN (AFU_ORTHOLOGUE AFUA_8G01020)"/>
    <property type="match status" value="1"/>
</dbReference>
<sequence length="700" mass="80083">MPGIISSGSLILHPIIQLPLIRDVHQQAKIMVAKRDLRDNASEDQDDTIASLVEIQKCRIPQQKMIWIVENLECLGRRQSKKRKIDADEDEKPERPYWFRENVNGFTDSNFVALSYTWDASEYETQNHKAEGHLIETRDGEDAWRSSVRNSVLERITKYMQCHDVPLLWIDRHSIPQKKCKQPACTHEECKQKRHALDAMDWVYSLSDHPTALLGRPIHSEDEMATLSAILRGVLVKYHDGGFALSKNAEYDQAKKMLDLLYEITSDKWWTRAWTFQENYRAGLKMTLLIHHDPDLEAAKRSMLSGKKPMFGVVPGELSFQSVKFSESATKFCLAFRRHDFGTNEDEDKITHILKTAGRYKILLAPSTSMSGTIISDVQWRGVTEPWDRLAIIANCCQYATRLDATRLQQKDEDGLSLDLSILALRLLNGEILNNDEVYVPKGTVIEQTNDLFFDDFKAPDGERRLTYNKSCRFVDVDFTKSGIKTRGHLWKLGKTLRAPRSSPRLSQASQQGEQQLSEYQRTRLRQLTELVKAQHIGRNADIVEDMKGFLKEDAFVVDDEESFSLRYRRLMAKEVVRAMDADKGLSLGYLCDSAGQPTAARGIFIHDCGTDAGELLSQHEDSPAYVFTSLWSDTHEDEEYLANELDHHVSLGVRVSGDTHEGPVRLYTQEWVLGLCFFTGVPTYDVVFPWPQVMTKERS</sequence>
<gene>
    <name evidence="3" type="ORF">FIESC28_06929</name>
</gene>
<protein>
    <recommendedName>
        <fullName evidence="2">Heterokaryon incompatibility domain-containing protein</fullName>
    </recommendedName>
</protein>
<dbReference type="InterPro" id="IPR052895">
    <property type="entry name" value="HetReg/Transcr_Mod"/>
</dbReference>